<name>A0A5C6BLR7_9PLAN</name>
<dbReference type="RefSeq" id="WP_146370059.1">
    <property type="nucleotide sequence ID" value="NZ_SJPP01000001.1"/>
</dbReference>
<gene>
    <name evidence="2" type="ORF">CA54_14410</name>
</gene>
<feature type="transmembrane region" description="Helical" evidence="1">
    <location>
        <begin position="456"/>
        <end position="473"/>
    </location>
</feature>
<comment type="caution">
    <text evidence="2">The sequence shown here is derived from an EMBL/GenBank/DDBJ whole genome shotgun (WGS) entry which is preliminary data.</text>
</comment>
<dbReference type="AlphaFoldDB" id="A0A5C6BLR7"/>
<feature type="transmembrane region" description="Helical" evidence="1">
    <location>
        <begin position="176"/>
        <end position="194"/>
    </location>
</feature>
<sequence length="615" mass="67857">MKLLFLKKRESLLVGWGAVLGFNVVPRGRRTGGKQLTSANRSGLRGFPLLSRYRRPTTQPRTYLGLCRAAAIFLGLVYTFGARYRMYPDTVSYLDMGDAYLRGDFANALNAYWGALYSWFLGAAVAMFDPSPHGEVLLVHAVNFSIFLCSLVAFEFCLRSVFDSQAILRGTGNLKLARTGLVVLLYALYTWSALELVTVSIPTPDLCVSTVVLLVVGIIARIRAGKSSLGIFGGLGLILGVGYLAKSVMLPLGFVFLATAWISYGRRRGLTSRILISSCGFVAVAALLIVPLSLSHGRFTFGESGRMNYAWHVNRVPHFAHWEGNVAAHGVPLHSTRKLPTNPVVHEFATPISGTYPPWYAPAYWYEGIQPKFNLQQQCVASLQIVRDASVVLFKEQSYVVGMVWGLFVFSLISAKIQTQKGWRAVLNSLRSQWYLFLPAATALGMYSLVHIEIRYLGPFIFLILMGLVWASHRLVQTDVSWGQYAVSAAVVIWALLAVGGVRELAHTTDDSEHCRVAEGLWRMGVERGAPIGHVGNSFKAYWARFGRFKIVAEILPADADSFLAGNLQTKQTIIDKFRSCGVRAIVTKRNAQPGAGWAPIPDTQYFAYLFSAEG</sequence>
<evidence type="ECO:0000313" key="2">
    <source>
        <dbReference type="EMBL" id="TWU12617.1"/>
    </source>
</evidence>
<feature type="transmembrane region" description="Helical" evidence="1">
    <location>
        <begin position="230"/>
        <end position="262"/>
    </location>
</feature>
<dbReference type="Proteomes" id="UP000320735">
    <property type="component" value="Unassembled WGS sequence"/>
</dbReference>
<keyword evidence="1" id="KW-0472">Membrane</keyword>
<feature type="transmembrane region" description="Helical" evidence="1">
    <location>
        <begin position="206"/>
        <end position="224"/>
    </location>
</feature>
<keyword evidence="1" id="KW-1133">Transmembrane helix</keyword>
<dbReference type="OrthoDB" id="101980at2"/>
<feature type="transmembrane region" description="Helical" evidence="1">
    <location>
        <begin position="111"/>
        <end position="129"/>
    </location>
</feature>
<feature type="transmembrane region" description="Helical" evidence="1">
    <location>
        <begin position="485"/>
        <end position="502"/>
    </location>
</feature>
<feature type="transmembrane region" description="Helical" evidence="1">
    <location>
        <begin position="62"/>
        <end position="81"/>
    </location>
</feature>
<keyword evidence="1" id="KW-0812">Transmembrane</keyword>
<reference evidence="2 3" key="1">
    <citation type="submission" date="2019-02" db="EMBL/GenBank/DDBJ databases">
        <title>Deep-cultivation of Planctomycetes and their phenomic and genomic characterization uncovers novel biology.</title>
        <authorList>
            <person name="Wiegand S."/>
            <person name="Jogler M."/>
            <person name="Boedeker C."/>
            <person name="Pinto D."/>
            <person name="Vollmers J."/>
            <person name="Rivas-Marin E."/>
            <person name="Kohn T."/>
            <person name="Peeters S.H."/>
            <person name="Heuer A."/>
            <person name="Rast P."/>
            <person name="Oberbeckmann S."/>
            <person name="Bunk B."/>
            <person name="Jeske O."/>
            <person name="Meyerdierks A."/>
            <person name="Storesund J.E."/>
            <person name="Kallscheuer N."/>
            <person name="Luecker S."/>
            <person name="Lage O.M."/>
            <person name="Pohl T."/>
            <person name="Merkel B.J."/>
            <person name="Hornburger P."/>
            <person name="Mueller R.-W."/>
            <person name="Bruemmer F."/>
            <person name="Labrenz M."/>
            <person name="Spormann A.M."/>
            <person name="Op Den Camp H."/>
            <person name="Overmann J."/>
            <person name="Amann R."/>
            <person name="Jetten M.S.M."/>
            <person name="Mascher T."/>
            <person name="Medema M.H."/>
            <person name="Devos D.P."/>
            <person name="Kaster A.-K."/>
            <person name="Ovreas L."/>
            <person name="Rohde M."/>
            <person name="Galperin M.Y."/>
            <person name="Jogler C."/>
        </authorList>
    </citation>
    <scope>NUCLEOTIDE SEQUENCE [LARGE SCALE GENOMIC DNA]</scope>
    <source>
        <strain evidence="2 3">CA54</strain>
    </source>
</reference>
<evidence type="ECO:0000313" key="3">
    <source>
        <dbReference type="Proteomes" id="UP000320735"/>
    </source>
</evidence>
<feature type="transmembrane region" description="Helical" evidence="1">
    <location>
        <begin position="274"/>
        <end position="294"/>
    </location>
</feature>
<evidence type="ECO:0000256" key="1">
    <source>
        <dbReference type="SAM" id="Phobius"/>
    </source>
</evidence>
<proteinExistence type="predicted"/>
<feature type="transmembrane region" description="Helical" evidence="1">
    <location>
        <begin position="397"/>
        <end position="413"/>
    </location>
</feature>
<feature type="transmembrane region" description="Helical" evidence="1">
    <location>
        <begin position="136"/>
        <end position="156"/>
    </location>
</feature>
<feature type="transmembrane region" description="Helical" evidence="1">
    <location>
        <begin position="434"/>
        <end position="450"/>
    </location>
</feature>
<evidence type="ECO:0008006" key="4">
    <source>
        <dbReference type="Google" id="ProtNLM"/>
    </source>
</evidence>
<accession>A0A5C6BLR7</accession>
<protein>
    <recommendedName>
        <fullName evidence="4">Glycosyltransferase RgtA/B/C/D-like domain-containing protein</fullName>
    </recommendedName>
</protein>
<organism evidence="2 3">
    <name type="scientific">Symmachiella macrocystis</name>
    <dbReference type="NCBI Taxonomy" id="2527985"/>
    <lineage>
        <taxon>Bacteria</taxon>
        <taxon>Pseudomonadati</taxon>
        <taxon>Planctomycetota</taxon>
        <taxon>Planctomycetia</taxon>
        <taxon>Planctomycetales</taxon>
        <taxon>Planctomycetaceae</taxon>
        <taxon>Symmachiella</taxon>
    </lineage>
</organism>
<keyword evidence="3" id="KW-1185">Reference proteome</keyword>
<dbReference type="EMBL" id="SJPP01000001">
    <property type="protein sequence ID" value="TWU12617.1"/>
    <property type="molecule type" value="Genomic_DNA"/>
</dbReference>